<accession>A0A951UWZ4</accession>
<keyword evidence="1" id="KW-0472">Membrane</keyword>
<evidence type="ECO:0000256" key="1">
    <source>
        <dbReference type="SAM" id="Phobius"/>
    </source>
</evidence>
<reference evidence="2" key="2">
    <citation type="journal article" date="2022" name="Microbiol. Resour. Announc.">
        <title>Metagenome Sequencing to Explore Phylogenomics of Terrestrial Cyanobacteria.</title>
        <authorList>
            <person name="Ward R.D."/>
            <person name="Stajich J.E."/>
            <person name="Johansen J.R."/>
            <person name="Huntemann M."/>
            <person name="Clum A."/>
            <person name="Foster B."/>
            <person name="Foster B."/>
            <person name="Roux S."/>
            <person name="Palaniappan K."/>
            <person name="Varghese N."/>
            <person name="Mukherjee S."/>
            <person name="Reddy T.B.K."/>
            <person name="Daum C."/>
            <person name="Copeland A."/>
            <person name="Chen I.A."/>
            <person name="Ivanova N.N."/>
            <person name="Kyrpides N.C."/>
            <person name="Shapiro N."/>
            <person name="Eloe-Fadrosh E.A."/>
            <person name="Pietrasiak N."/>
        </authorList>
    </citation>
    <scope>NUCLEOTIDE SEQUENCE</scope>
    <source>
        <strain evidence="2">GSE-NOS-MK-12-04C</strain>
    </source>
</reference>
<dbReference type="Proteomes" id="UP000729701">
    <property type="component" value="Unassembled WGS sequence"/>
</dbReference>
<feature type="transmembrane region" description="Helical" evidence="1">
    <location>
        <begin position="37"/>
        <end position="62"/>
    </location>
</feature>
<proteinExistence type="predicted"/>
<name>A0A951UWZ4_9CYAN</name>
<protein>
    <submittedName>
        <fullName evidence="2">Uncharacterized protein</fullName>
    </submittedName>
</protein>
<comment type="caution">
    <text evidence="2">The sequence shown here is derived from an EMBL/GenBank/DDBJ whole genome shotgun (WGS) entry which is preliminary data.</text>
</comment>
<evidence type="ECO:0000313" key="2">
    <source>
        <dbReference type="EMBL" id="MBW4670290.1"/>
    </source>
</evidence>
<keyword evidence="1" id="KW-1133">Transmembrane helix</keyword>
<reference evidence="2" key="1">
    <citation type="submission" date="2021-05" db="EMBL/GenBank/DDBJ databases">
        <authorList>
            <person name="Pietrasiak N."/>
            <person name="Ward R."/>
            <person name="Stajich J.E."/>
            <person name="Kurbessoian T."/>
        </authorList>
    </citation>
    <scope>NUCLEOTIDE SEQUENCE</scope>
    <source>
        <strain evidence="2">GSE-NOS-MK-12-04C</strain>
    </source>
</reference>
<gene>
    <name evidence="2" type="ORF">KME60_23470</name>
</gene>
<sequence length="88" mass="9927">MWDIQANWSPTIEKQIIAELKEPVAEKGKKNKPKSTVQALCLFVAGIGLLSLGLCMQANAMFPRGTATRSRKLCEKQPEFQYNKQFQV</sequence>
<dbReference type="EMBL" id="JAHHGZ010000029">
    <property type="protein sequence ID" value="MBW4670290.1"/>
    <property type="molecule type" value="Genomic_DNA"/>
</dbReference>
<evidence type="ECO:0000313" key="3">
    <source>
        <dbReference type="Proteomes" id="UP000729701"/>
    </source>
</evidence>
<keyword evidence="1" id="KW-0812">Transmembrane</keyword>
<dbReference type="AlphaFoldDB" id="A0A951UWZ4"/>
<organism evidence="2 3">
    <name type="scientific">Cyanomargarita calcarea GSE-NOS-MK-12-04C</name>
    <dbReference type="NCBI Taxonomy" id="2839659"/>
    <lineage>
        <taxon>Bacteria</taxon>
        <taxon>Bacillati</taxon>
        <taxon>Cyanobacteriota</taxon>
        <taxon>Cyanophyceae</taxon>
        <taxon>Nostocales</taxon>
        <taxon>Cyanomargaritaceae</taxon>
        <taxon>Cyanomargarita</taxon>
    </lineage>
</organism>